<feature type="region of interest" description="Disordered" evidence="1">
    <location>
        <begin position="1192"/>
        <end position="1225"/>
    </location>
</feature>
<evidence type="ECO:0000313" key="5">
    <source>
        <dbReference type="Proteomes" id="UP001231189"/>
    </source>
</evidence>
<feature type="compositionally biased region" description="Basic and acidic residues" evidence="1">
    <location>
        <begin position="1136"/>
        <end position="1149"/>
    </location>
</feature>
<dbReference type="Proteomes" id="UP001231189">
    <property type="component" value="Unassembled WGS sequence"/>
</dbReference>
<feature type="region of interest" description="Disordered" evidence="1">
    <location>
        <begin position="1123"/>
        <end position="1162"/>
    </location>
</feature>
<comment type="caution">
    <text evidence="4">The sequence shown here is derived from an EMBL/GenBank/DDBJ whole genome shotgun (WGS) entry which is preliminary data.</text>
</comment>
<dbReference type="EMBL" id="JAUUTY010000002">
    <property type="protein sequence ID" value="KAK1679378.1"/>
    <property type="molecule type" value="Genomic_DNA"/>
</dbReference>
<evidence type="ECO:0000259" key="2">
    <source>
        <dbReference type="Pfam" id="PF03732"/>
    </source>
</evidence>
<dbReference type="InterPro" id="IPR019557">
    <property type="entry name" value="AminoTfrase-like_pln_mobile"/>
</dbReference>
<organism evidence="4 5">
    <name type="scientific">Lolium multiflorum</name>
    <name type="common">Italian ryegrass</name>
    <name type="synonym">Lolium perenne subsp. multiflorum</name>
    <dbReference type="NCBI Taxonomy" id="4521"/>
    <lineage>
        <taxon>Eukaryota</taxon>
        <taxon>Viridiplantae</taxon>
        <taxon>Streptophyta</taxon>
        <taxon>Embryophyta</taxon>
        <taxon>Tracheophyta</taxon>
        <taxon>Spermatophyta</taxon>
        <taxon>Magnoliopsida</taxon>
        <taxon>Liliopsida</taxon>
        <taxon>Poales</taxon>
        <taxon>Poaceae</taxon>
        <taxon>BOP clade</taxon>
        <taxon>Pooideae</taxon>
        <taxon>Poodae</taxon>
        <taxon>Poeae</taxon>
        <taxon>Poeae Chloroplast Group 2 (Poeae type)</taxon>
        <taxon>Loliodinae</taxon>
        <taxon>Loliinae</taxon>
        <taxon>Lolium</taxon>
    </lineage>
</organism>
<feature type="compositionally biased region" description="Acidic residues" evidence="1">
    <location>
        <begin position="396"/>
        <end position="408"/>
    </location>
</feature>
<dbReference type="SUPFAM" id="SSF56672">
    <property type="entry name" value="DNA/RNA polymerases"/>
    <property type="match status" value="1"/>
</dbReference>
<evidence type="ECO:0008006" key="6">
    <source>
        <dbReference type="Google" id="ProtNLM"/>
    </source>
</evidence>
<evidence type="ECO:0000256" key="1">
    <source>
        <dbReference type="SAM" id="MobiDB-lite"/>
    </source>
</evidence>
<dbReference type="Pfam" id="PF10536">
    <property type="entry name" value="PMD"/>
    <property type="match status" value="1"/>
</dbReference>
<dbReference type="Gene3D" id="3.10.10.10">
    <property type="entry name" value="HIV Type 1 Reverse Transcriptase, subunit A, domain 1"/>
    <property type="match status" value="1"/>
</dbReference>
<gene>
    <name evidence="4" type="ORF">QYE76_040226</name>
</gene>
<protein>
    <recommendedName>
        <fullName evidence="6">Aminotransferase-like plant mobile domain-containing protein</fullName>
    </recommendedName>
</protein>
<feature type="domain" description="Aminotransferase-like plant mobile" evidence="3">
    <location>
        <begin position="36"/>
        <end position="327"/>
    </location>
</feature>
<sequence length="1265" mass="144183">MTPTLLDVAMITGLDIASPSPSAFMLPKVPFTLSSKTECTSWGAYLRRYMKTKGPVTEKEHTAFLNFWLEHFIFCGPSLAPTKNYLSLAYELAKGTQLGIEKLFLGEIYRSLQLMSVKLFSQKTVKTGGPWWFIQLWAQLYFQNQIPNFPPLATCTFPDANGKEIRCTSYGQALYSLPGSRLIPKEASEWFRIFFQGLDNPLFFPYTKSENFENPVSFRLDSFADDPSTRHLYSIMIRPCFLLVGMSTSNRIIKPGYESYQPVVVARQFGLGQVSPHFFLHHLTESRAELPDILTGQRCYSFFDALAIPIPHNLRFTTTTDGFETWWSMWKTHAFRRALGPLLKQLDAEYDVPADQQDGPEPVQADGSPFKFLPPAPVVLFCELATLKKSLNPSEESSEESSCQEDLEAPSPYPRSRELAHLSHRGYLAKSYSRLCGAENTREKRALRRGNSLREGEIDAIVTVIELDIIAITIIIISTIITAVITAGHRIAMDEVRKKLFSLSLSGKAAHWYKLLDNGDSLEWNDIVPRFYSKFYPPSEIHKDRNRIYNFWPHDGESIAQAWGRLKSLMLKCPIHELPGNVIIDNFYARLSFQDKTLLDTSCSGSFTRNKEEFKRDLLDRIQENTEGWENDKDRESGIIYDYKCIEAFMDTDKFRNMSATYGLDSQVVVNLYKAFASHYELPKKNFDKYHEPYKDKIDSSINKCVVVETADHVIPEAYIEKTPFPAKMKEYSIINSAVHKSEKKPVEPEEQIKVEPAVAIVKDLVTENVEDGHIIFCEDASHIVSHPNKPKQASVPMLSVRIGDHCYYGLCDIGASVSAIPYELYTEIMHEIDSCELEDIDVVIQLANRETISLIGIVRDVEVLCDCKKEKILTKFAGESYEFNFSKFTKTPYKADLPTNDFKMEQCASIVLVPNNPLQQHLEDSESEIFRKERDELEEIFLRQPILKHDLPVEDLGTTPPPKEDPVFDLKPLPDNLKYAHIDDKKIYPVIISSKLSEIEEERLLEILKKHRGAIGYTLDDLKGISPSICQYAINMEDDAKPVVEHQRRLIPKMKEVVRNEVLRLLEAGIIYPIADSRWVSPVHCVPKKGGMTVVPNDNDELIPQRVVVGICFRSRSTMVSKNKGKEFSDEDDRDLGWKEEDKDVKKEDEEEVEEDSRAHPRATIASIKVVDNPFSANKSARIRTGGAVPRHYLAPRTSPSGEKGPEAGEWGNNSKSWDSPSDRLFNRVEHNSEMIRNLIYRIDELQELIEKLVRNSSPPSPQE</sequence>
<evidence type="ECO:0000259" key="3">
    <source>
        <dbReference type="Pfam" id="PF10536"/>
    </source>
</evidence>
<feature type="domain" description="Retrotransposon gag" evidence="2">
    <location>
        <begin position="499"/>
        <end position="589"/>
    </location>
</feature>
<dbReference type="PANTHER" id="PTHR33223">
    <property type="entry name" value="CCHC-TYPE DOMAIN-CONTAINING PROTEIN"/>
    <property type="match status" value="1"/>
</dbReference>
<dbReference type="InterPro" id="IPR005162">
    <property type="entry name" value="Retrotrans_gag_dom"/>
</dbReference>
<proteinExistence type="predicted"/>
<accession>A0AAD8TCE5</accession>
<dbReference type="Pfam" id="PF03732">
    <property type="entry name" value="Retrotrans_gag"/>
    <property type="match status" value="1"/>
</dbReference>
<keyword evidence="5" id="KW-1185">Reference proteome</keyword>
<feature type="region of interest" description="Disordered" evidence="1">
    <location>
        <begin position="393"/>
        <end position="414"/>
    </location>
</feature>
<dbReference type="AlphaFoldDB" id="A0AAD8TCE5"/>
<dbReference type="PANTHER" id="PTHR33223:SF11">
    <property type="entry name" value="ELEMENT PROTEIN, PUTATIVE-RELATED"/>
    <property type="match status" value="1"/>
</dbReference>
<name>A0AAD8TCE5_LOLMU</name>
<evidence type="ECO:0000313" key="4">
    <source>
        <dbReference type="EMBL" id="KAK1679378.1"/>
    </source>
</evidence>
<reference evidence="4" key="1">
    <citation type="submission" date="2023-07" db="EMBL/GenBank/DDBJ databases">
        <title>A chromosome-level genome assembly of Lolium multiflorum.</title>
        <authorList>
            <person name="Chen Y."/>
            <person name="Copetti D."/>
            <person name="Kolliker R."/>
            <person name="Studer B."/>
        </authorList>
    </citation>
    <scope>NUCLEOTIDE SEQUENCE</scope>
    <source>
        <strain evidence="4">02402/16</strain>
        <tissue evidence="4">Leaf</tissue>
    </source>
</reference>
<dbReference type="InterPro" id="IPR043502">
    <property type="entry name" value="DNA/RNA_pol_sf"/>
</dbReference>